<dbReference type="Proteomes" id="UP000318231">
    <property type="component" value="Chromosome"/>
</dbReference>
<name>A0AAP9ACR7_UREUR</name>
<dbReference type="GO" id="GO:0032259">
    <property type="term" value="P:methylation"/>
    <property type="evidence" value="ECO:0007669"/>
    <property type="project" value="UniProtKB-KW"/>
</dbReference>
<accession>A0AAP9ACR7</accession>
<evidence type="ECO:0000313" key="11">
    <source>
        <dbReference type="Proteomes" id="UP000253077"/>
    </source>
</evidence>
<evidence type="ECO:0000313" key="12">
    <source>
        <dbReference type="Proteomes" id="UP000318231"/>
    </source>
</evidence>
<dbReference type="EMBL" id="CP041200">
    <property type="protein sequence ID" value="QDI65093.1"/>
    <property type="molecule type" value="Genomic_DNA"/>
</dbReference>
<dbReference type="PROSITE" id="PS00095">
    <property type="entry name" value="C5_MTASE_2"/>
    <property type="match status" value="1"/>
</dbReference>
<dbReference type="PRINTS" id="PR00105">
    <property type="entry name" value="C5METTRFRASE"/>
</dbReference>
<keyword evidence="2 5" id="KW-0808">Transferase</keyword>
<evidence type="ECO:0000256" key="7">
    <source>
        <dbReference type="RuleBase" id="RU000417"/>
    </source>
</evidence>
<dbReference type="InterPro" id="IPR050750">
    <property type="entry name" value="C5-MTase"/>
</dbReference>
<protein>
    <recommendedName>
        <fullName evidence="7">Cytosine-specific methyltransferase</fullName>
        <ecNumber evidence="7">2.1.1.37</ecNumber>
    </recommendedName>
</protein>
<dbReference type="CDD" id="cd00315">
    <property type="entry name" value="Cyt_C5_DNA_methylase"/>
    <property type="match status" value="1"/>
</dbReference>
<feature type="active site" evidence="5">
    <location>
        <position position="75"/>
    </location>
</feature>
<comment type="similarity">
    <text evidence="5 6">Belongs to the class I-like SAM-binding methyltransferase superfamily. C5-methyltransferase family.</text>
</comment>
<keyword evidence="3 5" id="KW-0949">S-adenosyl-L-methionine</keyword>
<keyword evidence="4" id="KW-0680">Restriction system</keyword>
<evidence type="ECO:0000256" key="1">
    <source>
        <dbReference type="ARBA" id="ARBA00022603"/>
    </source>
</evidence>
<evidence type="ECO:0000313" key="9">
    <source>
        <dbReference type="EMBL" id="QDI65093.1"/>
    </source>
</evidence>
<dbReference type="REBASE" id="353525">
    <property type="entry name" value="M.Uur132ORF2815P"/>
</dbReference>
<dbReference type="EMBL" id="JAJBIS010000001">
    <property type="protein sequence ID" value="MCF1349191.1"/>
    <property type="molecule type" value="Genomic_DNA"/>
</dbReference>
<dbReference type="Proteomes" id="UP000253077">
    <property type="component" value="Unassembled WGS sequence"/>
</dbReference>
<dbReference type="Proteomes" id="UP001201240">
    <property type="component" value="Unassembled WGS sequence"/>
</dbReference>
<comment type="catalytic activity">
    <reaction evidence="7">
        <text>a 2'-deoxycytidine in DNA + S-adenosyl-L-methionine = a 5-methyl-2'-deoxycytidine in DNA + S-adenosyl-L-homocysteine + H(+)</text>
        <dbReference type="Rhea" id="RHEA:13681"/>
        <dbReference type="Rhea" id="RHEA-COMP:11369"/>
        <dbReference type="Rhea" id="RHEA-COMP:11370"/>
        <dbReference type="ChEBI" id="CHEBI:15378"/>
        <dbReference type="ChEBI" id="CHEBI:57856"/>
        <dbReference type="ChEBI" id="CHEBI:59789"/>
        <dbReference type="ChEBI" id="CHEBI:85452"/>
        <dbReference type="ChEBI" id="CHEBI:85454"/>
        <dbReference type="EC" id="2.1.1.37"/>
    </reaction>
</comment>
<dbReference type="AlphaFoldDB" id="A0AAP9ACR7"/>
<keyword evidence="1 5" id="KW-0489">Methyltransferase</keyword>
<dbReference type="InterPro" id="IPR029063">
    <property type="entry name" value="SAM-dependent_MTases_sf"/>
</dbReference>
<sequence>MKDIKVASLFAGIGGICYGFKQAGAKIVWANEIDRDACKTYRYNFGDSYLVEGDIKNIGPNDIPDIDILNGGFPCQAFSIAGYQKGFNDERGNLFFEIVRIIKVKKPRAILLENVKNLETHDNGNTFKVIKNELEKLGYHVHHKVLNTMDYGNVPQNRERIYIVGFLSKKAYEAFKYPCPITLTNTIRDVIDFNDKKLEKYYYNNSKYYSLLKPIMTKQDTIYQWRRVYCRENKSNVCPTLTANMGTGGHNVPLIKDNYDIRKLTPEECVAFQGFPSEFQFPIDISNAAKYKQSGNSVSVPVVRRVVEKLLEALKADEE</sequence>
<dbReference type="InterPro" id="IPR031303">
    <property type="entry name" value="C5_meth_CS"/>
</dbReference>
<dbReference type="InterPro" id="IPR001525">
    <property type="entry name" value="C5_MeTfrase"/>
</dbReference>
<dbReference type="PROSITE" id="PS00094">
    <property type="entry name" value="C5_MTASE_1"/>
    <property type="match status" value="1"/>
</dbReference>
<dbReference type="PROSITE" id="PS51679">
    <property type="entry name" value="SAM_MT_C5"/>
    <property type="match status" value="1"/>
</dbReference>
<dbReference type="GO" id="GO:0009307">
    <property type="term" value="P:DNA restriction-modification system"/>
    <property type="evidence" value="ECO:0007669"/>
    <property type="project" value="UniProtKB-KW"/>
</dbReference>
<dbReference type="EC" id="2.1.1.37" evidence="7"/>
<dbReference type="SUPFAM" id="SSF53335">
    <property type="entry name" value="S-adenosyl-L-methionine-dependent methyltransferases"/>
    <property type="match status" value="1"/>
</dbReference>
<gene>
    <name evidence="10" type="primary">dcm</name>
    <name evidence="10" type="ORF">DSQ42_02950</name>
    <name evidence="9" type="ORF">FJM05_02815</name>
    <name evidence="8" type="ORF">LH652_02715</name>
</gene>
<dbReference type="RefSeq" id="WP_004025576.1">
    <property type="nucleotide sequence ID" value="NZ_CAMXZD010000004.1"/>
</dbReference>
<reference evidence="9 12" key="2">
    <citation type="submission" date="2019-07" db="EMBL/GenBank/DDBJ databases">
        <title>Comparative genomics of three clinical Ureaplasma species: analysis of their core genomes and virulence factors.</title>
        <authorList>
            <person name="Yang T."/>
            <person name="Zhang Y."/>
            <person name="Li X."/>
            <person name="Kong Y."/>
            <person name="Yu H."/>
            <person name="Ruan Z."/>
            <person name="Xie X."/>
            <person name="Zhang J."/>
        </authorList>
    </citation>
    <scope>NUCLEOTIDE SEQUENCE [LARGE SCALE GENOMIC DNA]</scope>
    <source>
        <strain evidence="9 12">132</strain>
    </source>
</reference>
<reference evidence="8 13" key="3">
    <citation type="submission" date="2021-10" db="EMBL/GenBank/DDBJ databases">
        <title>Sequencing the mobilome of antimicrobial resistant bacterial isolates spanning a range of GC content: The potential of a sustainable low cost, low infrastructure approach for surveillance with Oxford Nanopore sequencing.</title>
        <authorList>
            <person name="Sands K."/>
        </authorList>
    </citation>
    <scope>NUCLEOTIDE SEQUENCE [LARGE SCALE GENOMIC DNA]</scope>
    <source>
        <strain evidence="8 13">MIN-202</strain>
    </source>
</reference>
<evidence type="ECO:0000313" key="13">
    <source>
        <dbReference type="Proteomes" id="UP001201240"/>
    </source>
</evidence>
<evidence type="ECO:0000256" key="4">
    <source>
        <dbReference type="ARBA" id="ARBA00022747"/>
    </source>
</evidence>
<evidence type="ECO:0000256" key="6">
    <source>
        <dbReference type="RuleBase" id="RU000416"/>
    </source>
</evidence>
<dbReference type="InterPro" id="IPR018117">
    <property type="entry name" value="C5_DNA_meth_AS"/>
</dbReference>
<dbReference type="PANTHER" id="PTHR46098">
    <property type="entry name" value="TRNA (CYTOSINE(38)-C(5))-METHYLTRANSFERASE"/>
    <property type="match status" value="1"/>
</dbReference>
<proteinExistence type="inferred from homology"/>
<evidence type="ECO:0000256" key="3">
    <source>
        <dbReference type="ARBA" id="ARBA00022691"/>
    </source>
</evidence>
<reference evidence="10 11" key="1">
    <citation type="submission" date="2018-07" db="EMBL/GenBank/DDBJ databases">
        <title>Ureaplasma urealyticum 1000 the multidrug-resistant clinical isolate obtained from scrapings of the urogenital tract of a woman with inflammatory diseases of the reproductive organs.</title>
        <authorList>
            <person name="Kolesnikova E.A."/>
            <person name="Alekseeva A.E."/>
            <person name="Brusnigina N.F."/>
            <person name="Makhova M.A."/>
        </authorList>
    </citation>
    <scope>NUCLEOTIDE SEQUENCE [LARGE SCALE GENOMIC DNA]</scope>
    <source>
        <strain evidence="10 11">1000</strain>
    </source>
</reference>
<dbReference type="Pfam" id="PF00145">
    <property type="entry name" value="DNA_methylase"/>
    <property type="match status" value="1"/>
</dbReference>
<evidence type="ECO:0000256" key="5">
    <source>
        <dbReference type="PROSITE-ProRule" id="PRU01016"/>
    </source>
</evidence>
<dbReference type="GeneID" id="93849046"/>
<dbReference type="PANTHER" id="PTHR46098:SF1">
    <property type="entry name" value="TRNA (CYTOSINE(38)-C(5))-METHYLTRANSFERASE"/>
    <property type="match status" value="1"/>
</dbReference>
<evidence type="ECO:0000313" key="10">
    <source>
        <dbReference type="EMBL" id="RCJ00552.1"/>
    </source>
</evidence>
<evidence type="ECO:0000313" key="8">
    <source>
        <dbReference type="EMBL" id="MCF1349191.1"/>
    </source>
</evidence>
<dbReference type="Gene3D" id="3.40.50.150">
    <property type="entry name" value="Vaccinia Virus protein VP39"/>
    <property type="match status" value="1"/>
</dbReference>
<evidence type="ECO:0000256" key="2">
    <source>
        <dbReference type="ARBA" id="ARBA00022679"/>
    </source>
</evidence>
<dbReference type="GO" id="GO:0003886">
    <property type="term" value="F:DNA (cytosine-5-)-methyltransferase activity"/>
    <property type="evidence" value="ECO:0007669"/>
    <property type="project" value="UniProtKB-EC"/>
</dbReference>
<dbReference type="NCBIfam" id="TIGR00675">
    <property type="entry name" value="dcm"/>
    <property type="match status" value="1"/>
</dbReference>
<dbReference type="Gene3D" id="3.90.120.10">
    <property type="entry name" value="DNA Methylase, subunit A, domain 2"/>
    <property type="match status" value="1"/>
</dbReference>
<organism evidence="9 12">
    <name type="scientific">Ureaplasma urealyticum</name>
    <name type="common">Ureaplasma urealyticum biotype 2</name>
    <dbReference type="NCBI Taxonomy" id="2130"/>
    <lineage>
        <taxon>Bacteria</taxon>
        <taxon>Bacillati</taxon>
        <taxon>Mycoplasmatota</taxon>
        <taxon>Mycoplasmoidales</taxon>
        <taxon>Mycoplasmoidaceae</taxon>
        <taxon>Ureaplasma</taxon>
    </lineage>
</organism>
<dbReference type="EMBL" id="QOKT01000027">
    <property type="protein sequence ID" value="RCJ00552.1"/>
    <property type="molecule type" value="Genomic_DNA"/>
</dbReference>